<keyword evidence="3" id="KW-0520">NAD</keyword>
<dbReference type="PIRSF" id="PIRSF000103">
    <property type="entry name" value="HIBADH"/>
    <property type="match status" value="1"/>
</dbReference>
<feature type="active site" evidence="4">
    <location>
        <position position="173"/>
    </location>
</feature>
<dbReference type="SUPFAM" id="SSF48179">
    <property type="entry name" value="6-phosphogluconate dehydrogenase C-terminal domain-like"/>
    <property type="match status" value="1"/>
</dbReference>
<sequence>MAESVGIIGTGAMGSRFARRLAGLGHPVHAWNRTPERTEALRVHGVLPRASPRAVALESDVLVCMVWDSAALREVALGPDGFVAGLTSRQVVADASTVEPEVSAEIAAAVGRTGAAMLDTPVSGSLDAAESGQLMIMAGGPAAAFERARPVLAGLGRSVRHVGEVNGCALALKLAINLQVAIQEVAWGEGLALAEAFGIDRPQATDVMLDSVVASPMLRYRAPFALTPPEEVWASAAQLLKDVSYAVERSDGKAVAGRYARDLLTAVCATGRADREAAELIVAAANGEGAKR</sequence>
<keyword evidence="8" id="KW-1185">Reference proteome</keyword>
<evidence type="ECO:0000256" key="1">
    <source>
        <dbReference type="ARBA" id="ARBA00009080"/>
    </source>
</evidence>
<dbReference type="Gene3D" id="3.40.50.720">
    <property type="entry name" value="NAD(P)-binding Rossmann-like Domain"/>
    <property type="match status" value="1"/>
</dbReference>
<dbReference type="InterPro" id="IPR008927">
    <property type="entry name" value="6-PGluconate_DH-like_C_sf"/>
</dbReference>
<protein>
    <submittedName>
        <fullName evidence="7">NAD(P)-dependent oxidoreductase</fullName>
    </submittedName>
</protein>
<evidence type="ECO:0000313" key="8">
    <source>
        <dbReference type="Proteomes" id="UP000305546"/>
    </source>
</evidence>
<gene>
    <name evidence="7" type="ORF">FG385_27235</name>
</gene>
<dbReference type="GO" id="GO:0051287">
    <property type="term" value="F:NAD binding"/>
    <property type="evidence" value="ECO:0007669"/>
    <property type="project" value="InterPro"/>
</dbReference>
<dbReference type="RefSeq" id="WP_139099646.1">
    <property type="nucleotide sequence ID" value="NZ_VDFW01000031.1"/>
</dbReference>
<proteinExistence type="inferred from homology"/>
<evidence type="ECO:0000256" key="4">
    <source>
        <dbReference type="PIRSR" id="PIRSR000103-1"/>
    </source>
</evidence>
<organism evidence="7 8">
    <name type="scientific">Amycolatopsis alkalitolerans</name>
    <dbReference type="NCBI Taxonomy" id="2547244"/>
    <lineage>
        <taxon>Bacteria</taxon>
        <taxon>Bacillati</taxon>
        <taxon>Actinomycetota</taxon>
        <taxon>Actinomycetes</taxon>
        <taxon>Pseudonocardiales</taxon>
        <taxon>Pseudonocardiaceae</taxon>
        <taxon>Amycolatopsis</taxon>
    </lineage>
</organism>
<evidence type="ECO:0000259" key="6">
    <source>
        <dbReference type="Pfam" id="PF14833"/>
    </source>
</evidence>
<evidence type="ECO:0000256" key="2">
    <source>
        <dbReference type="ARBA" id="ARBA00023002"/>
    </source>
</evidence>
<evidence type="ECO:0000313" key="7">
    <source>
        <dbReference type="EMBL" id="TNC21816.1"/>
    </source>
</evidence>
<evidence type="ECO:0000259" key="5">
    <source>
        <dbReference type="Pfam" id="PF03446"/>
    </source>
</evidence>
<reference evidence="7 8" key="1">
    <citation type="submission" date="2019-06" db="EMBL/GenBank/DDBJ databases">
        <title>Amycolatopsis alkalitolerans sp. nov., isolated from Gastrodia elata Blume.</title>
        <authorList>
            <person name="Narsing Rao M.P."/>
            <person name="Li W.J."/>
        </authorList>
    </citation>
    <scope>NUCLEOTIDE SEQUENCE [LARGE SCALE GENOMIC DNA]</scope>
    <source>
        <strain evidence="7 8">SYSUP0005</strain>
    </source>
</reference>
<comment type="caution">
    <text evidence="7">The sequence shown here is derived from an EMBL/GenBank/DDBJ whole genome shotgun (WGS) entry which is preliminary data.</text>
</comment>
<dbReference type="InterPro" id="IPR013328">
    <property type="entry name" value="6PGD_dom2"/>
</dbReference>
<feature type="domain" description="6-phosphogluconate dehydrogenase NADP-binding" evidence="5">
    <location>
        <begin position="5"/>
        <end position="163"/>
    </location>
</feature>
<dbReference type="PANTHER" id="PTHR43060">
    <property type="entry name" value="3-HYDROXYISOBUTYRATE DEHYDROGENASE-LIKE 1, MITOCHONDRIAL-RELATED"/>
    <property type="match status" value="1"/>
</dbReference>
<dbReference type="GO" id="GO:0016491">
    <property type="term" value="F:oxidoreductase activity"/>
    <property type="evidence" value="ECO:0007669"/>
    <property type="project" value="UniProtKB-KW"/>
</dbReference>
<dbReference type="OrthoDB" id="3185659at2"/>
<comment type="similarity">
    <text evidence="1">Belongs to the HIBADH-related family.</text>
</comment>
<keyword evidence="2" id="KW-0560">Oxidoreductase</keyword>
<dbReference type="Proteomes" id="UP000305546">
    <property type="component" value="Unassembled WGS sequence"/>
</dbReference>
<dbReference type="Pfam" id="PF14833">
    <property type="entry name" value="NAD_binding_11"/>
    <property type="match status" value="1"/>
</dbReference>
<dbReference type="InterPro" id="IPR036291">
    <property type="entry name" value="NAD(P)-bd_dom_sf"/>
</dbReference>
<dbReference type="PANTHER" id="PTHR43060:SF15">
    <property type="entry name" value="3-HYDROXYISOBUTYRATE DEHYDROGENASE-LIKE 1, MITOCHONDRIAL-RELATED"/>
    <property type="match status" value="1"/>
</dbReference>
<name>A0A5C4LVN4_9PSEU</name>
<dbReference type="InterPro" id="IPR015815">
    <property type="entry name" value="HIBADH-related"/>
</dbReference>
<dbReference type="GO" id="GO:0050661">
    <property type="term" value="F:NADP binding"/>
    <property type="evidence" value="ECO:0007669"/>
    <property type="project" value="InterPro"/>
</dbReference>
<dbReference type="InterPro" id="IPR006115">
    <property type="entry name" value="6PGDH_NADP-bd"/>
</dbReference>
<dbReference type="Gene3D" id="1.10.1040.10">
    <property type="entry name" value="N-(1-d-carboxylethyl)-l-norvaline Dehydrogenase, domain 2"/>
    <property type="match status" value="1"/>
</dbReference>
<accession>A0A5C4LVN4</accession>
<evidence type="ECO:0000256" key="3">
    <source>
        <dbReference type="ARBA" id="ARBA00023027"/>
    </source>
</evidence>
<dbReference type="EMBL" id="VDFW01000031">
    <property type="protein sequence ID" value="TNC21816.1"/>
    <property type="molecule type" value="Genomic_DNA"/>
</dbReference>
<dbReference type="InterPro" id="IPR029154">
    <property type="entry name" value="HIBADH-like_NADP-bd"/>
</dbReference>
<dbReference type="Pfam" id="PF03446">
    <property type="entry name" value="NAD_binding_2"/>
    <property type="match status" value="1"/>
</dbReference>
<feature type="domain" description="3-hydroxyisobutyrate dehydrogenase-like NAD-binding" evidence="6">
    <location>
        <begin position="170"/>
        <end position="281"/>
    </location>
</feature>
<dbReference type="SUPFAM" id="SSF51735">
    <property type="entry name" value="NAD(P)-binding Rossmann-fold domains"/>
    <property type="match status" value="1"/>
</dbReference>
<dbReference type="AlphaFoldDB" id="A0A5C4LVN4"/>